<proteinExistence type="predicted"/>
<dbReference type="Pfam" id="PF03167">
    <property type="entry name" value="UDG"/>
    <property type="match status" value="1"/>
</dbReference>
<dbReference type="Gene3D" id="3.40.470.10">
    <property type="entry name" value="Uracil-DNA glycosylase-like domain"/>
    <property type="match status" value="1"/>
</dbReference>
<dbReference type="EMBL" id="JACOFW010000019">
    <property type="protein sequence ID" value="MBC3808748.1"/>
    <property type="molecule type" value="Genomic_DNA"/>
</dbReference>
<keyword evidence="3" id="KW-1185">Reference proteome</keyword>
<dbReference type="InterPro" id="IPR036895">
    <property type="entry name" value="Uracil-DNA_glycosylase-like_sf"/>
</dbReference>
<evidence type="ECO:0000313" key="3">
    <source>
        <dbReference type="Proteomes" id="UP000648257"/>
    </source>
</evidence>
<reference evidence="2 3" key="1">
    <citation type="submission" date="2020-08" db="EMBL/GenBank/DDBJ databases">
        <title>Novel species isolated from subtropical streams in China.</title>
        <authorList>
            <person name="Lu H."/>
        </authorList>
    </citation>
    <scope>NUCLEOTIDE SEQUENCE [LARGE SCALE GENOMIC DNA]</scope>
    <source>
        <strain evidence="2 3">KACC 16656</strain>
    </source>
</reference>
<gene>
    <name evidence="2" type="ORF">H8K52_15495</name>
</gene>
<evidence type="ECO:0000259" key="1">
    <source>
        <dbReference type="Pfam" id="PF03167"/>
    </source>
</evidence>
<protein>
    <recommendedName>
        <fullName evidence="1">Uracil-DNA glycosylase-like domain-containing protein</fullName>
    </recommendedName>
</protein>
<feature type="domain" description="Uracil-DNA glycosylase-like" evidence="1">
    <location>
        <begin position="108"/>
        <end position="226"/>
    </location>
</feature>
<dbReference type="InterPro" id="IPR005122">
    <property type="entry name" value="Uracil-DNA_glycosylase-like"/>
</dbReference>
<sequence>MSNMRDYYLQNLGVGEIWKSRDVEVISRVVGGAMVVSDDHSNFEHHSPATVFPMQSITDLQGLQGQIQVCTQCGLCKSLGQGQLVHAARSIDVLVVTEFAAPSQMDAQEKLFNNILAALPIEKTFALYRSALLKAQFAESIEKELVQTAVKACSSFLRQEIDLLKPKFLLIFGELPLRTLIAPDVPIDPANLRQVPLYYQNIPIIATYSASTILAHPELKREVWMQLCRLKELIA</sequence>
<organism evidence="2 3">
    <name type="scientific">Undibacterium seohonense</name>
    <dbReference type="NCBI Taxonomy" id="1344950"/>
    <lineage>
        <taxon>Bacteria</taxon>
        <taxon>Pseudomonadati</taxon>
        <taxon>Pseudomonadota</taxon>
        <taxon>Betaproteobacteria</taxon>
        <taxon>Burkholderiales</taxon>
        <taxon>Oxalobacteraceae</taxon>
        <taxon>Undibacterium</taxon>
    </lineage>
</organism>
<dbReference type="RefSeq" id="WP_186923815.1">
    <property type="nucleotide sequence ID" value="NZ_JACOFW010000019.1"/>
</dbReference>
<evidence type="ECO:0000313" key="2">
    <source>
        <dbReference type="EMBL" id="MBC3808748.1"/>
    </source>
</evidence>
<name>A0ABR6X7X1_9BURK</name>
<accession>A0ABR6X7X1</accession>
<comment type="caution">
    <text evidence="2">The sequence shown here is derived from an EMBL/GenBank/DDBJ whole genome shotgun (WGS) entry which is preliminary data.</text>
</comment>
<dbReference type="Proteomes" id="UP000648257">
    <property type="component" value="Unassembled WGS sequence"/>
</dbReference>
<dbReference type="SUPFAM" id="SSF52141">
    <property type="entry name" value="Uracil-DNA glycosylase-like"/>
    <property type="match status" value="1"/>
</dbReference>